<protein>
    <submittedName>
        <fullName evidence="2">Uncharacterized protein</fullName>
    </submittedName>
</protein>
<feature type="region of interest" description="Disordered" evidence="1">
    <location>
        <begin position="58"/>
        <end position="121"/>
    </location>
</feature>
<organism evidence="2 3">
    <name type="scientific">Calycina marina</name>
    <dbReference type="NCBI Taxonomy" id="1763456"/>
    <lineage>
        <taxon>Eukaryota</taxon>
        <taxon>Fungi</taxon>
        <taxon>Dikarya</taxon>
        <taxon>Ascomycota</taxon>
        <taxon>Pezizomycotina</taxon>
        <taxon>Leotiomycetes</taxon>
        <taxon>Helotiales</taxon>
        <taxon>Pezizellaceae</taxon>
        <taxon>Calycina</taxon>
    </lineage>
</organism>
<comment type="caution">
    <text evidence="2">The sequence shown here is derived from an EMBL/GenBank/DDBJ whole genome shotgun (WGS) entry which is preliminary data.</text>
</comment>
<evidence type="ECO:0000313" key="2">
    <source>
        <dbReference type="EMBL" id="KAG9243019.1"/>
    </source>
</evidence>
<sequence>MKEQWGRGLATVSDGKGMKWRELYPPRRGCVSVSGYNRWKIGAEEMKGMKLPRFFLRKPKDDDADNKEQTDYERKSEFIPTPHAITPPPDDFDPATSPTNLSASTTSMAKTTSSSNEDDQPIDIPIHAACWERFEQVSELLLGELDLQGFKPAVAAASNP</sequence>
<feature type="compositionally biased region" description="Low complexity" evidence="1">
    <location>
        <begin position="102"/>
        <end position="115"/>
    </location>
</feature>
<feature type="compositionally biased region" description="Basic and acidic residues" evidence="1">
    <location>
        <begin position="58"/>
        <end position="77"/>
    </location>
</feature>
<dbReference type="OrthoDB" id="6612291at2759"/>
<evidence type="ECO:0000313" key="3">
    <source>
        <dbReference type="Proteomes" id="UP000887226"/>
    </source>
</evidence>
<reference evidence="2" key="1">
    <citation type="journal article" date="2021" name="IMA Fungus">
        <title>Genomic characterization of three marine fungi, including Emericellopsis atlantica sp. nov. with signatures of a generalist lifestyle and marine biomass degradation.</title>
        <authorList>
            <person name="Hagestad O.C."/>
            <person name="Hou L."/>
            <person name="Andersen J.H."/>
            <person name="Hansen E.H."/>
            <person name="Altermark B."/>
            <person name="Li C."/>
            <person name="Kuhnert E."/>
            <person name="Cox R.J."/>
            <person name="Crous P.W."/>
            <person name="Spatafora J.W."/>
            <person name="Lail K."/>
            <person name="Amirebrahimi M."/>
            <person name="Lipzen A."/>
            <person name="Pangilinan J."/>
            <person name="Andreopoulos W."/>
            <person name="Hayes R.D."/>
            <person name="Ng V."/>
            <person name="Grigoriev I.V."/>
            <person name="Jackson S.A."/>
            <person name="Sutton T.D.S."/>
            <person name="Dobson A.D.W."/>
            <person name="Rama T."/>
        </authorList>
    </citation>
    <scope>NUCLEOTIDE SEQUENCE</scope>
    <source>
        <strain evidence="2">TRa3180A</strain>
    </source>
</reference>
<keyword evidence="3" id="KW-1185">Reference proteome</keyword>
<name>A0A9P7YZV3_9HELO</name>
<evidence type="ECO:0000256" key="1">
    <source>
        <dbReference type="SAM" id="MobiDB-lite"/>
    </source>
</evidence>
<gene>
    <name evidence="2" type="ORF">BJ878DRAFT_137941</name>
</gene>
<proteinExistence type="predicted"/>
<dbReference type="Proteomes" id="UP000887226">
    <property type="component" value="Unassembled WGS sequence"/>
</dbReference>
<dbReference type="AlphaFoldDB" id="A0A9P7YZV3"/>
<accession>A0A9P7YZV3</accession>
<dbReference type="EMBL" id="MU254013">
    <property type="protein sequence ID" value="KAG9243019.1"/>
    <property type="molecule type" value="Genomic_DNA"/>
</dbReference>